<evidence type="ECO:0000259" key="4">
    <source>
        <dbReference type="PROSITE" id="PS50893"/>
    </source>
</evidence>
<dbReference type="PANTHER" id="PTHR42734">
    <property type="entry name" value="METAL TRANSPORT SYSTEM ATP-BINDING PROTEIN TM_0124-RELATED"/>
    <property type="match status" value="1"/>
</dbReference>
<dbReference type="RefSeq" id="WP_011496337.1">
    <property type="nucleotide sequence ID" value="NC_007954.1"/>
</dbReference>
<dbReference type="AlphaFoldDB" id="Q12MZ5"/>
<evidence type="ECO:0000313" key="5">
    <source>
        <dbReference type="EMBL" id="ABE55181.1"/>
    </source>
</evidence>
<dbReference type="EMBL" id="CP000302">
    <property type="protein sequence ID" value="ABE55181.1"/>
    <property type="molecule type" value="Genomic_DNA"/>
</dbReference>
<dbReference type="InterPro" id="IPR003439">
    <property type="entry name" value="ABC_transporter-like_ATP-bd"/>
</dbReference>
<keyword evidence="3" id="KW-0067">ATP-binding</keyword>
<dbReference type="Pfam" id="PF00005">
    <property type="entry name" value="ABC_tran"/>
    <property type="match status" value="1"/>
</dbReference>
<dbReference type="GO" id="GO:0005524">
    <property type="term" value="F:ATP binding"/>
    <property type="evidence" value="ECO:0007669"/>
    <property type="project" value="UniProtKB-KW"/>
</dbReference>
<dbReference type="InterPro" id="IPR050153">
    <property type="entry name" value="Metal_Ion_Import_ABC"/>
</dbReference>
<proteinExistence type="predicted"/>
<organism evidence="5 6">
    <name type="scientific">Shewanella denitrificans (strain OS217 / ATCC BAA-1090 / DSM 15013)</name>
    <dbReference type="NCBI Taxonomy" id="318161"/>
    <lineage>
        <taxon>Bacteria</taxon>
        <taxon>Pseudomonadati</taxon>
        <taxon>Pseudomonadota</taxon>
        <taxon>Gammaproteobacteria</taxon>
        <taxon>Alteromonadales</taxon>
        <taxon>Shewanellaceae</taxon>
        <taxon>Shewanella</taxon>
    </lineage>
</organism>
<evidence type="ECO:0000256" key="3">
    <source>
        <dbReference type="ARBA" id="ARBA00022840"/>
    </source>
</evidence>
<evidence type="ECO:0000313" key="6">
    <source>
        <dbReference type="Proteomes" id="UP000001982"/>
    </source>
</evidence>
<dbReference type="OrthoDB" id="5292475at2"/>
<keyword evidence="6" id="KW-1185">Reference proteome</keyword>
<dbReference type="Gene3D" id="3.40.50.300">
    <property type="entry name" value="P-loop containing nucleotide triphosphate hydrolases"/>
    <property type="match status" value="1"/>
</dbReference>
<dbReference type="PROSITE" id="PS00211">
    <property type="entry name" value="ABC_TRANSPORTER_1"/>
    <property type="match status" value="1"/>
</dbReference>
<dbReference type="InterPro" id="IPR017871">
    <property type="entry name" value="ABC_transporter-like_CS"/>
</dbReference>
<reference evidence="5 6" key="1">
    <citation type="submission" date="2006-03" db="EMBL/GenBank/DDBJ databases">
        <title>Complete sequence of Shewanella denitrificans OS217.</title>
        <authorList>
            <consortium name="US DOE Joint Genome Institute"/>
            <person name="Copeland A."/>
            <person name="Lucas S."/>
            <person name="Lapidus A."/>
            <person name="Barry K."/>
            <person name="Detter J.C."/>
            <person name="Glavina del Rio T."/>
            <person name="Hammon N."/>
            <person name="Israni S."/>
            <person name="Dalin E."/>
            <person name="Tice H."/>
            <person name="Pitluck S."/>
            <person name="Brettin T."/>
            <person name="Bruce D."/>
            <person name="Han C."/>
            <person name="Tapia R."/>
            <person name="Gilna P."/>
            <person name="Kiss H."/>
            <person name="Schmutz J."/>
            <person name="Larimer F."/>
            <person name="Land M."/>
            <person name="Hauser L."/>
            <person name="Kyrpides N."/>
            <person name="Lykidis A."/>
            <person name="Richardson P."/>
        </authorList>
    </citation>
    <scope>NUCLEOTIDE SEQUENCE [LARGE SCALE GENOMIC DNA]</scope>
    <source>
        <strain evidence="6">OS217 / ATCC BAA-1090 / DSM 15013</strain>
    </source>
</reference>
<dbReference type="KEGG" id="sdn:Sden_1898"/>
<feature type="domain" description="ABC transporter" evidence="4">
    <location>
        <begin position="2"/>
        <end position="218"/>
    </location>
</feature>
<name>Q12MZ5_SHEDO</name>
<dbReference type="GO" id="GO:0016887">
    <property type="term" value="F:ATP hydrolysis activity"/>
    <property type="evidence" value="ECO:0007669"/>
    <property type="project" value="InterPro"/>
</dbReference>
<dbReference type="SUPFAM" id="SSF52540">
    <property type="entry name" value="P-loop containing nucleoside triphosphate hydrolases"/>
    <property type="match status" value="1"/>
</dbReference>
<dbReference type="Proteomes" id="UP000001982">
    <property type="component" value="Chromosome"/>
</dbReference>
<dbReference type="InterPro" id="IPR003593">
    <property type="entry name" value="AAA+_ATPase"/>
</dbReference>
<dbReference type="STRING" id="318161.Sden_1898"/>
<gene>
    <name evidence="5" type="ordered locus">Sden_1898</name>
</gene>
<protein>
    <submittedName>
        <fullName evidence="5">ABC transporter related</fullName>
    </submittedName>
</protein>
<dbReference type="SMART" id="SM00382">
    <property type="entry name" value="AAA"/>
    <property type="match status" value="1"/>
</dbReference>
<keyword evidence="2" id="KW-0547">Nucleotide-binding</keyword>
<sequence>MLDLVKCDIGYGPRIVLEEFSLSLQAGERIAILGPSGSGKSTLLKHLHHALKSTASFCAQSETLIDNLSVYHNVFMGALGRHNALYNMANLLLPFRKERLEINALCQGLELDCPLQQQVVYLSGGQRQRVALGRAMYQHQPTFLGDEPFSALDPAMGQRLLKQVFDAHESIICVLHDPKMAVRHFDRIILLQHGLKTFDGPANSLDEAQLQACYRQEIPLANRQAQPTEAEMHCAR</sequence>
<dbReference type="InterPro" id="IPR027417">
    <property type="entry name" value="P-loop_NTPase"/>
</dbReference>
<dbReference type="eggNOG" id="COG3638">
    <property type="taxonomic scope" value="Bacteria"/>
</dbReference>
<dbReference type="PROSITE" id="PS50893">
    <property type="entry name" value="ABC_TRANSPORTER_2"/>
    <property type="match status" value="1"/>
</dbReference>
<accession>Q12MZ5</accession>
<evidence type="ECO:0000256" key="1">
    <source>
        <dbReference type="ARBA" id="ARBA00022448"/>
    </source>
</evidence>
<evidence type="ECO:0000256" key="2">
    <source>
        <dbReference type="ARBA" id="ARBA00022741"/>
    </source>
</evidence>
<keyword evidence="1" id="KW-0813">Transport</keyword>
<dbReference type="HOGENOM" id="CLU_000604_1_22_6"/>